<keyword evidence="6" id="KW-1185">Reference proteome</keyword>
<dbReference type="InterPro" id="IPR051312">
    <property type="entry name" value="Diverse_Substr_Oxidored"/>
</dbReference>
<dbReference type="AlphaFoldDB" id="A0A8J6J4U8"/>
<organism evidence="5 6">
    <name type="scientific">Lawsonibacter hominis</name>
    <dbReference type="NCBI Taxonomy" id="2763053"/>
    <lineage>
        <taxon>Bacteria</taxon>
        <taxon>Bacillati</taxon>
        <taxon>Bacillota</taxon>
        <taxon>Clostridia</taxon>
        <taxon>Eubacteriales</taxon>
        <taxon>Oscillospiraceae</taxon>
        <taxon>Lawsonibacter</taxon>
    </lineage>
</organism>
<dbReference type="InterPro" id="IPR016166">
    <property type="entry name" value="FAD-bd_PCMH"/>
</dbReference>
<dbReference type="GO" id="GO:0071949">
    <property type="term" value="F:FAD binding"/>
    <property type="evidence" value="ECO:0007669"/>
    <property type="project" value="InterPro"/>
</dbReference>
<gene>
    <name evidence="5" type="ORF">H8S57_02745</name>
</gene>
<comment type="caution">
    <text evidence="5">The sequence shown here is derived from an EMBL/GenBank/DDBJ whole genome shotgun (WGS) entry which is preliminary data.</text>
</comment>
<dbReference type="Gene3D" id="3.30.390.50">
    <property type="entry name" value="CO dehydrogenase flavoprotein, C-terminal domain"/>
    <property type="match status" value="1"/>
</dbReference>
<dbReference type="InterPro" id="IPR016167">
    <property type="entry name" value="FAD-bd_PCMH_sub1"/>
</dbReference>
<dbReference type="SMART" id="SM01092">
    <property type="entry name" value="CO_deh_flav_C"/>
    <property type="match status" value="1"/>
</dbReference>
<keyword evidence="3" id="KW-0560">Oxidoreductase</keyword>
<dbReference type="Pfam" id="PF00941">
    <property type="entry name" value="FAD_binding_5"/>
    <property type="match status" value="1"/>
</dbReference>
<dbReference type="SUPFAM" id="SSF55447">
    <property type="entry name" value="CO dehydrogenase flavoprotein C-terminal domain-like"/>
    <property type="match status" value="1"/>
</dbReference>
<sequence>MKAFEYYAPAALEEAFDLLDRFEAEGKLLNGGTDVVIQLREKLIAPKAVIDIKRIPGLRGIAYDPEHGLTIGACVTMNELGNEALVCTHYPTLAKAALSVGSKQVRNRATCAGNLINASPLADTATPLLAYGASVVAVSREGEREIPLDEFFVFVRKTSLRPGEIVTAVRVPAIPGANGVFTKISRRREVDLSTLCATVLKTGEGWRVAYGSVAPTPIRLRQTEALLDAQPLTEERITRAVELARSEISPISDVRASQEYRLEVAGVVLERSLRALM</sequence>
<dbReference type="InterPro" id="IPR036318">
    <property type="entry name" value="FAD-bd_PCMH-like_sf"/>
</dbReference>
<dbReference type="GO" id="GO:0016491">
    <property type="term" value="F:oxidoreductase activity"/>
    <property type="evidence" value="ECO:0007669"/>
    <property type="project" value="UniProtKB-KW"/>
</dbReference>
<feature type="domain" description="FAD-binding PCMH-type" evidence="4">
    <location>
        <begin position="1"/>
        <end position="176"/>
    </location>
</feature>
<evidence type="ECO:0000256" key="3">
    <source>
        <dbReference type="ARBA" id="ARBA00023002"/>
    </source>
</evidence>
<dbReference type="InterPro" id="IPR005107">
    <property type="entry name" value="CO_DH_flav_C"/>
</dbReference>
<dbReference type="RefSeq" id="WP_186906535.1">
    <property type="nucleotide sequence ID" value="NZ_JACOPP010000002.1"/>
</dbReference>
<keyword evidence="1" id="KW-0285">Flavoprotein</keyword>
<dbReference type="PANTHER" id="PTHR42659">
    <property type="entry name" value="XANTHINE DEHYDROGENASE SUBUNIT C-RELATED"/>
    <property type="match status" value="1"/>
</dbReference>
<evidence type="ECO:0000256" key="1">
    <source>
        <dbReference type="ARBA" id="ARBA00022630"/>
    </source>
</evidence>
<dbReference type="Gene3D" id="3.30.465.10">
    <property type="match status" value="1"/>
</dbReference>
<evidence type="ECO:0000313" key="6">
    <source>
        <dbReference type="Proteomes" id="UP000661435"/>
    </source>
</evidence>
<dbReference type="InterPro" id="IPR036683">
    <property type="entry name" value="CO_DH_flav_C_dom_sf"/>
</dbReference>
<keyword evidence="2" id="KW-0274">FAD</keyword>
<dbReference type="Gene3D" id="3.30.43.10">
    <property type="entry name" value="Uridine Diphospho-n-acetylenolpyruvylglucosamine Reductase, domain 2"/>
    <property type="match status" value="1"/>
</dbReference>
<protein>
    <submittedName>
        <fullName evidence="5">Xanthine dehydrogenase family protein subunit M</fullName>
    </submittedName>
</protein>
<dbReference type="PANTHER" id="PTHR42659:SF2">
    <property type="entry name" value="XANTHINE DEHYDROGENASE SUBUNIT C-RELATED"/>
    <property type="match status" value="1"/>
</dbReference>
<evidence type="ECO:0000259" key="4">
    <source>
        <dbReference type="PROSITE" id="PS51387"/>
    </source>
</evidence>
<evidence type="ECO:0000256" key="2">
    <source>
        <dbReference type="ARBA" id="ARBA00022827"/>
    </source>
</evidence>
<dbReference type="Proteomes" id="UP000661435">
    <property type="component" value="Unassembled WGS sequence"/>
</dbReference>
<dbReference type="InterPro" id="IPR002346">
    <property type="entry name" value="Mopterin_DH_FAD-bd"/>
</dbReference>
<name>A0A8J6J4U8_9FIRM</name>
<dbReference type="InterPro" id="IPR016169">
    <property type="entry name" value="FAD-bd_PCMH_sub2"/>
</dbReference>
<accession>A0A8J6J4U8</accession>
<evidence type="ECO:0000313" key="5">
    <source>
        <dbReference type="EMBL" id="MBC5732646.1"/>
    </source>
</evidence>
<dbReference type="Pfam" id="PF03450">
    <property type="entry name" value="CO_deh_flav_C"/>
    <property type="match status" value="1"/>
</dbReference>
<proteinExistence type="predicted"/>
<dbReference type="EMBL" id="JACOPP010000002">
    <property type="protein sequence ID" value="MBC5732646.1"/>
    <property type="molecule type" value="Genomic_DNA"/>
</dbReference>
<reference evidence="5" key="1">
    <citation type="submission" date="2020-08" db="EMBL/GenBank/DDBJ databases">
        <title>Genome public.</title>
        <authorList>
            <person name="Liu C."/>
            <person name="Sun Q."/>
        </authorList>
    </citation>
    <scope>NUCLEOTIDE SEQUENCE</scope>
    <source>
        <strain evidence="5">NSJ-51</strain>
    </source>
</reference>
<dbReference type="SUPFAM" id="SSF56176">
    <property type="entry name" value="FAD-binding/transporter-associated domain-like"/>
    <property type="match status" value="1"/>
</dbReference>
<dbReference type="PROSITE" id="PS51387">
    <property type="entry name" value="FAD_PCMH"/>
    <property type="match status" value="1"/>
</dbReference>